<name>A0ABW5G529_9PSEU</name>
<proteinExistence type="inferred from homology"/>
<dbReference type="PROSITE" id="PS50801">
    <property type="entry name" value="STAS"/>
    <property type="match status" value="1"/>
</dbReference>
<sequence length="122" mass="13287">MTRNEGTRESAGVSVVRTVVDGDTARVLLLGEIDHGAVTELDQALHELFDSGVIRLVMDFEHLSFFDSACISTLVRARAQAEERGGTLALANLDRYARRILDLTGLLSTFTIEEDKPGDPAV</sequence>
<dbReference type="NCBIfam" id="TIGR00377">
    <property type="entry name" value="ant_ant_sig"/>
    <property type="match status" value="1"/>
</dbReference>
<dbReference type="Proteomes" id="UP001597417">
    <property type="component" value="Unassembled WGS sequence"/>
</dbReference>
<dbReference type="InterPro" id="IPR002645">
    <property type="entry name" value="STAS_dom"/>
</dbReference>
<dbReference type="PANTHER" id="PTHR33495">
    <property type="entry name" value="ANTI-SIGMA FACTOR ANTAGONIST TM_1081-RELATED-RELATED"/>
    <property type="match status" value="1"/>
</dbReference>
<dbReference type="InterPro" id="IPR003658">
    <property type="entry name" value="Anti-sigma_ant"/>
</dbReference>
<dbReference type="Pfam" id="PF01740">
    <property type="entry name" value="STAS"/>
    <property type="match status" value="1"/>
</dbReference>
<gene>
    <name evidence="4" type="ORF">ACFSXZ_33325</name>
</gene>
<reference evidence="5" key="1">
    <citation type="journal article" date="2019" name="Int. J. Syst. Evol. Microbiol.">
        <title>The Global Catalogue of Microorganisms (GCM) 10K type strain sequencing project: providing services to taxonomists for standard genome sequencing and annotation.</title>
        <authorList>
            <consortium name="The Broad Institute Genomics Platform"/>
            <consortium name="The Broad Institute Genome Sequencing Center for Infectious Disease"/>
            <person name="Wu L."/>
            <person name="Ma J."/>
        </authorList>
    </citation>
    <scope>NUCLEOTIDE SEQUENCE [LARGE SCALE GENOMIC DNA]</scope>
    <source>
        <strain evidence="5">CGMCC 4.7645</strain>
    </source>
</reference>
<accession>A0ABW5G529</accession>
<evidence type="ECO:0000313" key="5">
    <source>
        <dbReference type="Proteomes" id="UP001597417"/>
    </source>
</evidence>
<dbReference type="PANTHER" id="PTHR33495:SF2">
    <property type="entry name" value="ANTI-SIGMA FACTOR ANTAGONIST TM_1081-RELATED"/>
    <property type="match status" value="1"/>
</dbReference>
<keyword evidence="5" id="KW-1185">Reference proteome</keyword>
<protein>
    <recommendedName>
        <fullName evidence="2">Anti-sigma factor antagonist</fullName>
    </recommendedName>
</protein>
<comment type="similarity">
    <text evidence="1 2">Belongs to the anti-sigma-factor antagonist family.</text>
</comment>
<dbReference type="EMBL" id="JBHUKR010000021">
    <property type="protein sequence ID" value="MFD2421222.1"/>
    <property type="molecule type" value="Genomic_DNA"/>
</dbReference>
<evidence type="ECO:0000313" key="4">
    <source>
        <dbReference type="EMBL" id="MFD2421222.1"/>
    </source>
</evidence>
<comment type="caution">
    <text evidence="4">The sequence shown here is derived from an EMBL/GenBank/DDBJ whole genome shotgun (WGS) entry which is preliminary data.</text>
</comment>
<evidence type="ECO:0000259" key="3">
    <source>
        <dbReference type="PROSITE" id="PS50801"/>
    </source>
</evidence>
<dbReference type="CDD" id="cd07043">
    <property type="entry name" value="STAS_anti-anti-sigma_factors"/>
    <property type="match status" value="1"/>
</dbReference>
<organism evidence="4 5">
    <name type="scientific">Amycolatopsis pigmentata</name>
    <dbReference type="NCBI Taxonomy" id="450801"/>
    <lineage>
        <taxon>Bacteria</taxon>
        <taxon>Bacillati</taxon>
        <taxon>Actinomycetota</taxon>
        <taxon>Actinomycetes</taxon>
        <taxon>Pseudonocardiales</taxon>
        <taxon>Pseudonocardiaceae</taxon>
        <taxon>Amycolatopsis</taxon>
    </lineage>
</organism>
<evidence type="ECO:0000256" key="1">
    <source>
        <dbReference type="ARBA" id="ARBA00009013"/>
    </source>
</evidence>
<feature type="domain" description="STAS" evidence="3">
    <location>
        <begin position="31"/>
        <end position="122"/>
    </location>
</feature>
<dbReference type="Gene3D" id="3.30.750.24">
    <property type="entry name" value="STAS domain"/>
    <property type="match status" value="1"/>
</dbReference>
<evidence type="ECO:0000256" key="2">
    <source>
        <dbReference type="RuleBase" id="RU003749"/>
    </source>
</evidence>
<dbReference type="InterPro" id="IPR036513">
    <property type="entry name" value="STAS_dom_sf"/>
</dbReference>
<dbReference type="SUPFAM" id="SSF52091">
    <property type="entry name" value="SpoIIaa-like"/>
    <property type="match status" value="1"/>
</dbReference>
<dbReference type="RefSeq" id="WP_378269682.1">
    <property type="nucleotide sequence ID" value="NZ_JBHUKR010000021.1"/>
</dbReference>